<evidence type="ECO:0000256" key="4">
    <source>
        <dbReference type="ARBA" id="ARBA00019905"/>
    </source>
</evidence>
<dbReference type="Pfam" id="PF00723">
    <property type="entry name" value="Glyco_hydro_15"/>
    <property type="match status" value="1"/>
</dbReference>
<comment type="catalytic activity">
    <reaction evidence="1">
        <text>alpha,alpha-trehalose + H2O = alpha-D-glucose + beta-D-glucose</text>
        <dbReference type="Rhea" id="RHEA:32675"/>
        <dbReference type="ChEBI" id="CHEBI:15377"/>
        <dbReference type="ChEBI" id="CHEBI:15903"/>
        <dbReference type="ChEBI" id="CHEBI:16551"/>
        <dbReference type="ChEBI" id="CHEBI:17925"/>
        <dbReference type="EC" id="3.2.1.28"/>
    </reaction>
</comment>
<dbReference type="InterPro" id="IPR011613">
    <property type="entry name" value="GH15-like"/>
</dbReference>
<protein>
    <recommendedName>
        <fullName evidence="4">Trehalase</fullName>
        <ecNumber evidence="3">3.2.1.28</ecNumber>
    </recommendedName>
    <alternativeName>
        <fullName evidence="8">Alpha,alpha-trehalase</fullName>
    </alternativeName>
    <alternativeName>
        <fullName evidence="9">Alpha,alpha-trehalose glucohydrolase</fullName>
    </alternativeName>
</protein>
<evidence type="ECO:0000256" key="9">
    <source>
        <dbReference type="ARBA" id="ARBA00031637"/>
    </source>
</evidence>
<dbReference type="EC" id="3.2.1.28" evidence="3"/>
<dbReference type="SUPFAM" id="SSF48208">
    <property type="entry name" value="Six-hairpin glycosidases"/>
    <property type="match status" value="1"/>
</dbReference>
<reference evidence="14" key="1">
    <citation type="submission" date="2022-09" db="EMBL/GenBank/DDBJ databases">
        <title>Rhodovastum sp. nov. RN2-1 isolated from soil in Seongnam, South Korea.</title>
        <authorList>
            <person name="Le N.T."/>
        </authorList>
    </citation>
    <scope>NUCLEOTIDE SEQUENCE</scope>
    <source>
        <strain evidence="14">RN2-1</strain>
    </source>
</reference>
<sequence length="593" mass="64868">MLTDDDHPPPIGDYALIGDGTTAALVGRDGAIDWLCWPRFDSPACFAALLGTPGHGRWRIAPADAHPRIHRRYRDGTLVLETLFATPDGEVALVDFMPPGLGSSSVIRLVQGRRGRIPMRMHLLPRFDYGAVTPWITPLPDGSGLRAIAGPDMAVLRTTLPLDQRDGATTAAFTISAGETATFVLTYAASHLRPPVAVDPAAALTATEVFWSGWSTRCTYHGCYRDAVLRSLVTLKALTHAPTGGIVAAPTTSLPEQPGGSRNWDYRYCWLRDASLTLQALLHAGYTEEARAWIGWLQRSVAGRPDQLRILYGLAGERRVPEWEADWLPGYQGARPVRIGNGAAGQLQLDVFGEVSDTLHLARTSFLGGDPHAWDLQRQLVEHLETVWHLPDEGIWEVRGGRRHFTFSKIMAWVALDRAIASAETFALPAPLDRWRALRTRIHDTVCAEGFDRTLNSFTQSFGTRDLDASLLLIPQLGFLPAGDPRVAGTIAAIERTLLTDGLVRRYDTNTGQDGLPPGEGAFLACSFWLAEAMARQGRMDEARTLFERLLALCNDVGLLAEEYDPATRTQLGNFPQALTHAALIRAALVLGT</sequence>
<comment type="caution">
    <text evidence="14">The sequence shown here is derived from an EMBL/GenBank/DDBJ whole genome shotgun (WGS) entry which is preliminary data.</text>
</comment>
<evidence type="ECO:0000256" key="7">
    <source>
        <dbReference type="ARBA" id="ARBA00023295"/>
    </source>
</evidence>
<comment type="pathway">
    <text evidence="11">Glycan degradation; trehalose degradation; D-glucose from alpha,alpha-trehalose: step 1/1.</text>
</comment>
<evidence type="ECO:0000259" key="12">
    <source>
        <dbReference type="Pfam" id="PF00723"/>
    </source>
</evidence>
<dbReference type="InterPro" id="IPR012341">
    <property type="entry name" value="6hp_glycosidase-like_sf"/>
</dbReference>
<evidence type="ECO:0000256" key="6">
    <source>
        <dbReference type="ARBA" id="ARBA00023277"/>
    </source>
</evidence>
<evidence type="ECO:0000256" key="11">
    <source>
        <dbReference type="ARBA" id="ARBA00060615"/>
    </source>
</evidence>
<keyword evidence="5 14" id="KW-0378">Hydrolase</keyword>
<organism evidence="14 15">
    <name type="scientific">Limobrevibacterium gyesilva</name>
    <dbReference type="NCBI Taxonomy" id="2991712"/>
    <lineage>
        <taxon>Bacteria</taxon>
        <taxon>Pseudomonadati</taxon>
        <taxon>Pseudomonadota</taxon>
        <taxon>Alphaproteobacteria</taxon>
        <taxon>Acetobacterales</taxon>
        <taxon>Acetobacteraceae</taxon>
        <taxon>Limobrevibacterium</taxon>
    </lineage>
</organism>
<comment type="similarity">
    <text evidence="2">Belongs to the glycosyl hydrolase 15 family.</text>
</comment>
<reference evidence="14" key="2">
    <citation type="submission" date="2022-10" db="EMBL/GenBank/DDBJ databases">
        <authorList>
            <person name="Trinh H.N."/>
        </authorList>
    </citation>
    <scope>NUCLEOTIDE SEQUENCE</scope>
    <source>
        <strain evidence="14">RN2-1</strain>
    </source>
</reference>
<dbReference type="Gene3D" id="1.50.10.10">
    <property type="match status" value="1"/>
</dbReference>
<proteinExistence type="inferred from homology"/>
<dbReference type="EMBL" id="JAPDNT010000007">
    <property type="protein sequence ID" value="MCW3475165.1"/>
    <property type="molecule type" value="Genomic_DNA"/>
</dbReference>
<keyword evidence="6" id="KW-0119">Carbohydrate metabolism</keyword>
<feature type="domain" description="GH15-like" evidence="12">
    <location>
        <begin position="223"/>
        <end position="588"/>
    </location>
</feature>
<dbReference type="InterPro" id="IPR008928">
    <property type="entry name" value="6-hairpin_glycosidase_sf"/>
</dbReference>
<accession>A0AA41YRH1</accession>
<comment type="cofactor">
    <cofactor evidence="10">
        <name>phosphate</name>
        <dbReference type="ChEBI" id="CHEBI:43474"/>
    </cofactor>
</comment>
<evidence type="ECO:0000256" key="10">
    <source>
        <dbReference type="ARBA" id="ARBA00053030"/>
    </source>
</evidence>
<dbReference type="PANTHER" id="PTHR31616:SF0">
    <property type="entry name" value="GLUCAN 1,4-ALPHA-GLUCOSIDASE"/>
    <property type="match status" value="1"/>
</dbReference>
<gene>
    <name evidence="14" type="ORF">OL599_11335</name>
</gene>
<dbReference type="GO" id="GO:0005993">
    <property type="term" value="P:trehalose catabolic process"/>
    <property type="evidence" value="ECO:0007669"/>
    <property type="project" value="UniProtKB-ARBA"/>
</dbReference>
<name>A0AA41YRH1_9PROT</name>
<dbReference type="Pfam" id="PF19291">
    <property type="entry name" value="TREH_N"/>
    <property type="match status" value="1"/>
</dbReference>
<dbReference type="FunFam" id="1.50.10.10:FF:000005">
    <property type="entry name" value="Glycosyl hydrolase, glucoamylase"/>
    <property type="match status" value="1"/>
</dbReference>
<evidence type="ECO:0000313" key="14">
    <source>
        <dbReference type="EMBL" id="MCW3475165.1"/>
    </source>
</evidence>
<feature type="domain" description="Trehalase-like N-terminal" evidence="13">
    <location>
        <begin position="7"/>
        <end position="158"/>
    </location>
</feature>
<evidence type="ECO:0000259" key="13">
    <source>
        <dbReference type="Pfam" id="PF19291"/>
    </source>
</evidence>
<keyword evidence="15" id="KW-1185">Reference proteome</keyword>
<evidence type="ECO:0000256" key="8">
    <source>
        <dbReference type="ARBA" id="ARBA00030473"/>
    </source>
</evidence>
<dbReference type="PANTHER" id="PTHR31616">
    <property type="entry name" value="TREHALASE"/>
    <property type="match status" value="1"/>
</dbReference>
<evidence type="ECO:0000256" key="1">
    <source>
        <dbReference type="ARBA" id="ARBA00001576"/>
    </source>
</evidence>
<dbReference type="AlphaFoldDB" id="A0AA41YRH1"/>
<keyword evidence="7" id="KW-0326">Glycosidase</keyword>
<evidence type="ECO:0000313" key="15">
    <source>
        <dbReference type="Proteomes" id="UP001165679"/>
    </source>
</evidence>
<dbReference type="InterPro" id="IPR045582">
    <property type="entry name" value="Trehalase-like_N"/>
</dbReference>
<dbReference type="GO" id="GO:0004555">
    <property type="term" value="F:alpha,alpha-trehalase activity"/>
    <property type="evidence" value="ECO:0007669"/>
    <property type="project" value="UniProtKB-EC"/>
</dbReference>
<evidence type="ECO:0000256" key="3">
    <source>
        <dbReference type="ARBA" id="ARBA00012757"/>
    </source>
</evidence>
<evidence type="ECO:0000256" key="2">
    <source>
        <dbReference type="ARBA" id="ARBA00006188"/>
    </source>
</evidence>
<dbReference type="Proteomes" id="UP001165679">
    <property type="component" value="Unassembled WGS sequence"/>
</dbReference>
<evidence type="ECO:0000256" key="5">
    <source>
        <dbReference type="ARBA" id="ARBA00022801"/>
    </source>
</evidence>